<organism evidence="6 7">
    <name type="scientific">Novispirillum itersonii</name>
    <name type="common">Aquaspirillum itersonii</name>
    <dbReference type="NCBI Taxonomy" id="189"/>
    <lineage>
        <taxon>Bacteria</taxon>
        <taxon>Pseudomonadati</taxon>
        <taxon>Pseudomonadota</taxon>
        <taxon>Alphaproteobacteria</taxon>
        <taxon>Rhodospirillales</taxon>
        <taxon>Novispirillaceae</taxon>
        <taxon>Novispirillum</taxon>
    </lineage>
</organism>
<evidence type="ECO:0000256" key="2">
    <source>
        <dbReference type="ARBA" id="ARBA00023125"/>
    </source>
</evidence>
<dbReference type="InterPro" id="IPR018060">
    <property type="entry name" value="HTH_AraC"/>
</dbReference>
<dbReference type="InterPro" id="IPR053142">
    <property type="entry name" value="PchR_regulatory_protein"/>
</dbReference>
<dbReference type="AlphaFoldDB" id="A0A7W9ZHK4"/>
<evidence type="ECO:0000256" key="3">
    <source>
        <dbReference type="ARBA" id="ARBA00023163"/>
    </source>
</evidence>
<dbReference type="InterPro" id="IPR009057">
    <property type="entry name" value="Homeodomain-like_sf"/>
</dbReference>
<keyword evidence="3" id="KW-0804">Transcription</keyword>
<protein>
    <submittedName>
        <fullName evidence="6">AraC-like DNA-binding protein</fullName>
    </submittedName>
</protein>
<comment type="caution">
    <text evidence="6">The sequence shown here is derived from an EMBL/GenBank/DDBJ whole genome shotgun (WGS) entry which is preliminary data.</text>
</comment>
<dbReference type="GO" id="GO:0043565">
    <property type="term" value="F:sequence-specific DNA binding"/>
    <property type="evidence" value="ECO:0007669"/>
    <property type="project" value="InterPro"/>
</dbReference>
<dbReference type="Proteomes" id="UP000544872">
    <property type="component" value="Unassembled WGS sequence"/>
</dbReference>
<sequence>MDPPDMNSVSTFPLSPTLQQTSAPAPLHHREDIHSGGTAKAGRDDCLWLRPGLLVMLRDLTTAQELSGEKECGSGLHVGLILEAAGSTWLDGDSHRYPLQPGTLSVMISAGPARGGFSVPAGTRIRMVDFRFEDAYVRPLLDPAATVIPAGSGTVRFPAGTSVEFTYRPLTAELRQMAERLLAAPTQGASARLLLEARAFEVLALALGGLGPDPTAPGEPAGSIVLSGRDRSRLQTAYALLAADLENPPSLRELARQSGLNENKLKQGFRSLFGNSVYATVQELRMKEAARRLAEDDASVTEIALSVGYANPAHFAKIFRRYYGVAPSRYATTGG</sequence>
<dbReference type="Pfam" id="PF12833">
    <property type="entry name" value="HTH_18"/>
    <property type="match status" value="1"/>
</dbReference>
<dbReference type="PROSITE" id="PS00041">
    <property type="entry name" value="HTH_ARAC_FAMILY_1"/>
    <property type="match status" value="1"/>
</dbReference>
<keyword evidence="1" id="KW-0805">Transcription regulation</keyword>
<dbReference type="PROSITE" id="PS01124">
    <property type="entry name" value="HTH_ARAC_FAMILY_2"/>
    <property type="match status" value="1"/>
</dbReference>
<keyword evidence="2 6" id="KW-0238">DNA-binding</keyword>
<dbReference type="Gene3D" id="1.10.10.60">
    <property type="entry name" value="Homeodomain-like"/>
    <property type="match status" value="1"/>
</dbReference>
<feature type="compositionally biased region" description="Polar residues" evidence="4">
    <location>
        <begin position="7"/>
        <end position="23"/>
    </location>
</feature>
<dbReference type="GO" id="GO:0003700">
    <property type="term" value="F:DNA-binding transcription factor activity"/>
    <property type="evidence" value="ECO:0007669"/>
    <property type="project" value="InterPro"/>
</dbReference>
<name>A0A7W9ZHK4_NOVIT</name>
<evidence type="ECO:0000256" key="4">
    <source>
        <dbReference type="SAM" id="MobiDB-lite"/>
    </source>
</evidence>
<evidence type="ECO:0000313" key="6">
    <source>
        <dbReference type="EMBL" id="MBB6211616.1"/>
    </source>
</evidence>
<gene>
    <name evidence="6" type="ORF">FHS48_003057</name>
</gene>
<dbReference type="InterPro" id="IPR018062">
    <property type="entry name" value="HTH_AraC-typ_CS"/>
</dbReference>
<dbReference type="EMBL" id="JACIIX010000012">
    <property type="protein sequence ID" value="MBB6211616.1"/>
    <property type="molecule type" value="Genomic_DNA"/>
</dbReference>
<dbReference type="SMART" id="SM00342">
    <property type="entry name" value="HTH_ARAC"/>
    <property type="match status" value="1"/>
</dbReference>
<dbReference type="SUPFAM" id="SSF46689">
    <property type="entry name" value="Homeodomain-like"/>
    <property type="match status" value="1"/>
</dbReference>
<dbReference type="PANTHER" id="PTHR47893:SF1">
    <property type="entry name" value="REGULATORY PROTEIN PCHR"/>
    <property type="match status" value="1"/>
</dbReference>
<dbReference type="InterPro" id="IPR020449">
    <property type="entry name" value="Tscrpt_reg_AraC-type_HTH"/>
</dbReference>
<evidence type="ECO:0000256" key="1">
    <source>
        <dbReference type="ARBA" id="ARBA00023015"/>
    </source>
</evidence>
<accession>A0A7W9ZHK4</accession>
<keyword evidence="7" id="KW-1185">Reference proteome</keyword>
<evidence type="ECO:0000313" key="7">
    <source>
        <dbReference type="Proteomes" id="UP000544872"/>
    </source>
</evidence>
<feature type="region of interest" description="Disordered" evidence="4">
    <location>
        <begin position="1"/>
        <end position="40"/>
    </location>
</feature>
<dbReference type="PANTHER" id="PTHR47893">
    <property type="entry name" value="REGULATORY PROTEIN PCHR"/>
    <property type="match status" value="1"/>
</dbReference>
<dbReference type="RefSeq" id="WP_184264551.1">
    <property type="nucleotide sequence ID" value="NZ_JACIIX010000012.1"/>
</dbReference>
<evidence type="ECO:0000259" key="5">
    <source>
        <dbReference type="PROSITE" id="PS01124"/>
    </source>
</evidence>
<dbReference type="PRINTS" id="PR00032">
    <property type="entry name" value="HTHARAC"/>
</dbReference>
<feature type="domain" description="HTH araC/xylS-type" evidence="5">
    <location>
        <begin position="235"/>
        <end position="333"/>
    </location>
</feature>
<proteinExistence type="predicted"/>
<reference evidence="6 7" key="1">
    <citation type="submission" date="2020-08" db="EMBL/GenBank/DDBJ databases">
        <title>Genomic Encyclopedia of Type Strains, Phase IV (KMG-IV): sequencing the most valuable type-strain genomes for metagenomic binning, comparative biology and taxonomic classification.</title>
        <authorList>
            <person name="Goeker M."/>
        </authorList>
    </citation>
    <scope>NUCLEOTIDE SEQUENCE [LARGE SCALE GENOMIC DNA]</scope>
    <source>
        <strain evidence="6 7">DSM 11590</strain>
    </source>
</reference>